<evidence type="ECO:0000313" key="2">
    <source>
        <dbReference type="EMBL" id="MEA5606848.1"/>
    </source>
</evidence>
<feature type="transmembrane region" description="Helical" evidence="1">
    <location>
        <begin position="20"/>
        <end position="42"/>
    </location>
</feature>
<protein>
    <submittedName>
        <fullName evidence="2">Uncharacterized protein</fullName>
    </submittedName>
</protein>
<reference evidence="2 3" key="1">
    <citation type="submission" date="2023-12" db="EMBL/GenBank/DDBJ databases">
        <title>Baltic Sea Cyanobacteria.</title>
        <authorList>
            <person name="Delbaje E."/>
            <person name="Fewer D.P."/>
            <person name="Shishido T.K."/>
        </authorList>
    </citation>
    <scope>NUCLEOTIDE SEQUENCE [LARGE SCALE GENOMIC DNA]</scope>
    <source>
        <strain evidence="2 3">UHCC 0060</strain>
    </source>
</reference>
<keyword evidence="1" id="KW-0812">Transmembrane</keyword>
<keyword evidence="1" id="KW-1133">Transmembrane helix</keyword>
<gene>
    <name evidence="2" type="ORF">VB695_01895</name>
</gene>
<dbReference type="RefSeq" id="WP_144360570.1">
    <property type="nucleotide sequence ID" value="NZ_JAYGHK010000004.1"/>
</dbReference>
<organism evidence="2 3">
    <name type="scientific">Nodularia spumigena UHCC 0060</name>
    <dbReference type="NCBI Taxonomy" id="3110300"/>
    <lineage>
        <taxon>Bacteria</taxon>
        <taxon>Bacillati</taxon>
        <taxon>Cyanobacteriota</taxon>
        <taxon>Cyanophyceae</taxon>
        <taxon>Nostocales</taxon>
        <taxon>Nodulariaceae</taxon>
        <taxon>Nodularia</taxon>
    </lineage>
</organism>
<proteinExistence type="predicted"/>
<evidence type="ECO:0000256" key="1">
    <source>
        <dbReference type="SAM" id="Phobius"/>
    </source>
</evidence>
<dbReference type="EMBL" id="JAYGHK010000004">
    <property type="protein sequence ID" value="MEA5606848.1"/>
    <property type="molecule type" value="Genomic_DNA"/>
</dbReference>
<sequence>MIFVKAPPSTGIFGDKTSTVVLKMVLLARIITHYTVFFQLFAEFVGSRVTIFRLHSQAEHLDAPPF</sequence>
<comment type="caution">
    <text evidence="2">The sequence shown here is derived from an EMBL/GenBank/DDBJ whole genome shotgun (WGS) entry which is preliminary data.</text>
</comment>
<name>A0ABU5UKS0_NODSP</name>
<dbReference type="Proteomes" id="UP001303285">
    <property type="component" value="Unassembled WGS sequence"/>
</dbReference>
<accession>A0ABU5UKS0</accession>
<evidence type="ECO:0000313" key="3">
    <source>
        <dbReference type="Proteomes" id="UP001303285"/>
    </source>
</evidence>
<keyword evidence="3" id="KW-1185">Reference proteome</keyword>
<keyword evidence="1" id="KW-0472">Membrane</keyword>